<keyword evidence="1" id="KW-0472">Membrane</keyword>
<dbReference type="WBParaSite" id="TREG1_114780.1">
    <property type="protein sequence ID" value="TREG1_114780.1"/>
    <property type="gene ID" value="TREG1_114780"/>
</dbReference>
<name>A0AA85IWS7_TRIRE</name>
<sequence length="63" mass="7434">MISNRRILRQSHLLLYILLFVYRETGVFDPNYFPSASLQVRYVPDGKVLISFCMAIIFFISLF</sequence>
<protein>
    <submittedName>
        <fullName evidence="3">Uncharacterized protein</fullName>
    </submittedName>
</protein>
<feature type="transmembrane region" description="Helical" evidence="1">
    <location>
        <begin position="42"/>
        <end position="62"/>
    </location>
</feature>
<evidence type="ECO:0000313" key="2">
    <source>
        <dbReference type="Proteomes" id="UP000050795"/>
    </source>
</evidence>
<keyword evidence="1" id="KW-1133">Transmembrane helix</keyword>
<proteinExistence type="predicted"/>
<dbReference type="AlphaFoldDB" id="A0AA85IWS7"/>
<reference evidence="2" key="1">
    <citation type="submission" date="2022-06" db="EMBL/GenBank/DDBJ databases">
        <authorList>
            <person name="Berger JAMES D."/>
            <person name="Berger JAMES D."/>
        </authorList>
    </citation>
    <scope>NUCLEOTIDE SEQUENCE [LARGE SCALE GENOMIC DNA]</scope>
</reference>
<keyword evidence="1" id="KW-0812">Transmembrane</keyword>
<dbReference type="Proteomes" id="UP000050795">
    <property type="component" value="Unassembled WGS sequence"/>
</dbReference>
<keyword evidence="2" id="KW-1185">Reference proteome</keyword>
<reference evidence="3" key="2">
    <citation type="submission" date="2023-11" db="UniProtKB">
        <authorList>
            <consortium name="WormBaseParasite"/>
        </authorList>
    </citation>
    <scope>IDENTIFICATION</scope>
</reference>
<organism evidence="2 3">
    <name type="scientific">Trichobilharzia regenti</name>
    <name type="common">Nasal bird schistosome</name>
    <dbReference type="NCBI Taxonomy" id="157069"/>
    <lineage>
        <taxon>Eukaryota</taxon>
        <taxon>Metazoa</taxon>
        <taxon>Spiralia</taxon>
        <taxon>Lophotrochozoa</taxon>
        <taxon>Platyhelminthes</taxon>
        <taxon>Trematoda</taxon>
        <taxon>Digenea</taxon>
        <taxon>Strigeidida</taxon>
        <taxon>Schistosomatoidea</taxon>
        <taxon>Schistosomatidae</taxon>
        <taxon>Trichobilharzia</taxon>
    </lineage>
</organism>
<evidence type="ECO:0000256" key="1">
    <source>
        <dbReference type="SAM" id="Phobius"/>
    </source>
</evidence>
<evidence type="ECO:0000313" key="3">
    <source>
        <dbReference type="WBParaSite" id="TREG1_114780.1"/>
    </source>
</evidence>
<accession>A0AA85IWS7</accession>